<sequence>MTIERGVLPADSASAYRMGLLLVTLSAVAWSTAGYFTRAIPLDAGTILFWRGVFGAATGLVFIVAMERGATLRAFARIGWPGLSFCVLSSCGMISFLYALKLTSVAHVAIIYAAVPFVAAALAWTVLRERASPATLAASLAALAGVAVTVAGSGGEGGLAGDALALAMTCFMAAVMVVRRRSRDVPMVPAACLSAALTALASLPLASPWPVPWHDLAALALFGSTNMGLGLILFVIGAALIPAAQTALIGALETPLAPLWVWLAFGETPQPATLLGGAVVMAAVIGNIVAENGRPSNGERPGTRPGQAEIHERERP</sequence>
<feature type="domain" description="EamA" evidence="3">
    <location>
        <begin position="161"/>
        <end position="286"/>
    </location>
</feature>
<name>A0ABU0FCA9_9HYPH</name>
<accession>A0ABU0FCA9</accession>
<dbReference type="EMBL" id="JAUSVK010000001">
    <property type="protein sequence ID" value="MDQ0391743.1"/>
    <property type="molecule type" value="Genomic_DNA"/>
</dbReference>
<feature type="transmembrane region" description="Helical" evidence="2">
    <location>
        <begin position="78"/>
        <end position="99"/>
    </location>
</feature>
<reference evidence="4 5" key="1">
    <citation type="submission" date="2023-07" db="EMBL/GenBank/DDBJ databases">
        <title>Genomic Encyclopedia of Type Strains, Phase IV (KMG-IV): sequencing the most valuable type-strain genomes for metagenomic binning, comparative biology and taxonomic classification.</title>
        <authorList>
            <person name="Goeker M."/>
        </authorList>
    </citation>
    <scope>NUCLEOTIDE SEQUENCE [LARGE SCALE GENOMIC DNA]</scope>
    <source>
        <strain evidence="4 5">DSM 5896</strain>
    </source>
</reference>
<feature type="transmembrane region" description="Helical" evidence="2">
    <location>
        <begin position="218"/>
        <end position="240"/>
    </location>
</feature>
<dbReference type="Pfam" id="PF00892">
    <property type="entry name" value="EamA"/>
    <property type="match status" value="2"/>
</dbReference>
<feature type="transmembrane region" description="Helical" evidence="2">
    <location>
        <begin position="159"/>
        <end position="178"/>
    </location>
</feature>
<keyword evidence="5" id="KW-1185">Reference proteome</keyword>
<dbReference type="InterPro" id="IPR000620">
    <property type="entry name" value="EamA_dom"/>
</dbReference>
<dbReference type="RefSeq" id="WP_307424565.1">
    <property type="nucleotide sequence ID" value="NZ_JAUSVK010000001.1"/>
</dbReference>
<keyword evidence="2" id="KW-0812">Transmembrane</keyword>
<feature type="transmembrane region" description="Helical" evidence="2">
    <location>
        <begin position="48"/>
        <end position="66"/>
    </location>
</feature>
<feature type="domain" description="EamA" evidence="3">
    <location>
        <begin position="18"/>
        <end position="150"/>
    </location>
</feature>
<feature type="transmembrane region" description="Helical" evidence="2">
    <location>
        <begin position="105"/>
        <end position="127"/>
    </location>
</feature>
<feature type="transmembrane region" description="Helical" evidence="2">
    <location>
        <begin position="247"/>
        <end position="265"/>
    </location>
</feature>
<feature type="transmembrane region" description="Helical" evidence="2">
    <location>
        <begin position="15"/>
        <end position="36"/>
    </location>
</feature>
<evidence type="ECO:0000313" key="5">
    <source>
        <dbReference type="Proteomes" id="UP001237448"/>
    </source>
</evidence>
<feature type="transmembrane region" description="Helical" evidence="2">
    <location>
        <begin position="134"/>
        <end position="153"/>
    </location>
</feature>
<comment type="caution">
    <text evidence="4">The sequence shown here is derived from an EMBL/GenBank/DDBJ whole genome shotgun (WGS) entry which is preliminary data.</text>
</comment>
<gene>
    <name evidence="4" type="ORF">J3R73_001535</name>
</gene>
<proteinExistence type="predicted"/>
<evidence type="ECO:0000259" key="3">
    <source>
        <dbReference type="Pfam" id="PF00892"/>
    </source>
</evidence>
<evidence type="ECO:0000256" key="1">
    <source>
        <dbReference type="SAM" id="MobiDB-lite"/>
    </source>
</evidence>
<feature type="transmembrane region" description="Helical" evidence="2">
    <location>
        <begin position="271"/>
        <end position="290"/>
    </location>
</feature>
<feature type="transmembrane region" description="Helical" evidence="2">
    <location>
        <begin position="185"/>
        <end position="206"/>
    </location>
</feature>
<evidence type="ECO:0000256" key="2">
    <source>
        <dbReference type="SAM" id="Phobius"/>
    </source>
</evidence>
<protein>
    <submittedName>
        <fullName evidence="4">Drug/metabolite transporter (DMT)-like permease</fullName>
    </submittedName>
</protein>
<feature type="region of interest" description="Disordered" evidence="1">
    <location>
        <begin position="293"/>
        <end position="316"/>
    </location>
</feature>
<dbReference type="InterPro" id="IPR037185">
    <property type="entry name" value="EmrE-like"/>
</dbReference>
<keyword evidence="2" id="KW-1133">Transmembrane helix</keyword>
<organism evidence="4 5">
    <name type="scientific">Labrys monachus</name>
    <dbReference type="NCBI Taxonomy" id="217067"/>
    <lineage>
        <taxon>Bacteria</taxon>
        <taxon>Pseudomonadati</taxon>
        <taxon>Pseudomonadota</taxon>
        <taxon>Alphaproteobacteria</taxon>
        <taxon>Hyphomicrobiales</taxon>
        <taxon>Xanthobacteraceae</taxon>
        <taxon>Labrys</taxon>
    </lineage>
</organism>
<dbReference type="SUPFAM" id="SSF103481">
    <property type="entry name" value="Multidrug resistance efflux transporter EmrE"/>
    <property type="match status" value="2"/>
</dbReference>
<dbReference type="Proteomes" id="UP001237448">
    <property type="component" value="Unassembled WGS sequence"/>
</dbReference>
<evidence type="ECO:0000313" key="4">
    <source>
        <dbReference type="EMBL" id="MDQ0391743.1"/>
    </source>
</evidence>
<keyword evidence="2" id="KW-0472">Membrane</keyword>
<dbReference type="PANTHER" id="PTHR22911">
    <property type="entry name" value="ACYL-MALONYL CONDENSING ENZYME-RELATED"/>
    <property type="match status" value="1"/>
</dbReference>
<dbReference type="PANTHER" id="PTHR22911:SF135">
    <property type="entry name" value="BLR4310 PROTEIN"/>
    <property type="match status" value="1"/>
</dbReference>